<dbReference type="NCBIfam" id="TIGR02532">
    <property type="entry name" value="IV_pilin_GFxxxE"/>
    <property type="match status" value="1"/>
</dbReference>
<dbReference type="InterPro" id="IPR012902">
    <property type="entry name" value="N_methyl_site"/>
</dbReference>
<comment type="caution">
    <text evidence="2">The sequence shown here is derived from an EMBL/GenBank/DDBJ whole genome shotgun (WGS) entry which is preliminary data.</text>
</comment>
<dbReference type="Proteomes" id="UP000191980">
    <property type="component" value="Unassembled WGS sequence"/>
</dbReference>
<keyword evidence="3" id="KW-1185">Reference proteome</keyword>
<evidence type="ECO:0000313" key="3">
    <source>
        <dbReference type="Proteomes" id="UP000191980"/>
    </source>
</evidence>
<dbReference type="OrthoDB" id="5568646at2"/>
<name>A0A1V8M558_9GAMM</name>
<sequence>MRIEKKANQPGFTLLEVLIGMSIMSIMMLLLFASLRTCVQNWNAGEKKIAQVSQAAIIQNFLQSKLHSTVPLDGSFLEEPQFSFQGNQEQIQFVAAMPASAGRLGLQLFKMSLRPADRGEQGNNLQVEMQPFFPQGESDAQWSEKPVVILKKIHSLQFAYFGPDNDARDSDSSWHDDWLEKDNLPKLVSVDIELLNGEIWPQLIVALKVDSAFFEAGSGRF</sequence>
<keyword evidence="1" id="KW-1133">Transmembrane helix</keyword>
<gene>
    <name evidence="2" type="ORF">AU255_01945</name>
</gene>
<evidence type="ECO:0000256" key="1">
    <source>
        <dbReference type="SAM" id="Phobius"/>
    </source>
</evidence>
<dbReference type="STRING" id="1420851.AU255_01945"/>
<dbReference type="AlphaFoldDB" id="A0A1V8M558"/>
<dbReference type="EMBL" id="LPUF01000001">
    <property type="protein sequence ID" value="OQK16692.1"/>
    <property type="molecule type" value="Genomic_DNA"/>
</dbReference>
<evidence type="ECO:0008006" key="4">
    <source>
        <dbReference type="Google" id="ProtNLM"/>
    </source>
</evidence>
<keyword evidence="1" id="KW-0472">Membrane</keyword>
<evidence type="ECO:0000313" key="2">
    <source>
        <dbReference type="EMBL" id="OQK16692.1"/>
    </source>
</evidence>
<organism evidence="2 3">
    <name type="scientific">Methyloprofundus sedimenti</name>
    <dbReference type="NCBI Taxonomy" id="1420851"/>
    <lineage>
        <taxon>Bacteria</taxon>
        <taxon>Pseudomonadati</taxon>
        <taxon>Pseudomonadota</taxon>
        <taxon>Gammaproteobacteria</taxon>
        <taxon>Methylococcales</taxon>
        <taxon>Methylococcaceae</taxon>
        <taxon>Methyloprofundus</taxon>
    </lineage>
</organism>
<keyword evidence="1" id="KW-0812">Transmembrane</keyword>
<proteinExistence type="predicted"/>
<reference evidence="2 3" key="1">
    <citation type="submission" date="2015-12" db="EMBL/GenBank/DDBJ databases">
        <authorList>
            <person name="Shamseldin A."/>
            <person name="Moawad H."/>
            <person name="Abd El-Rahim W.M."/>
            <person name="Sadowsky M.J."/>
        </authorList>
    </citation>
    <scope>NUCLEOTIDE SEQUENCE [LARGE SCALE GENOMIC DNA]</scope>
    <source>
        <strain evidence="2 3">WF1</strain>
    </source>
</reference>
<dbReference type="RefSeq" id="WP_080521317.1">
    <property type="nucleotide sequence ID" value="NZ_LPUF01000001.1"/>
</dbReference>
<dbReference type="Pfam" id="PF07963">
    <property type="entry name" value="N_methyl"/>
    <property type="match status" value="1"/>
</dbReference>
<accession>A0A1V8M558</accession>
<protein>
    <recommendedName>
        <fullName evidence="4">General secretion pathway protein GspJ</fullName>
    </recommendedName>
</protein>
<feature type="transmembrane region" description="Helical" evidence="1">
    <location>
        <begin position="12"/>
        <end position="33"/>
    </location>
</feature>